<reference evidence="1" key="1">
    <citation type="submission" date="2021-01" db="EMBL/GenBank/DDBJ databases">
        <title>Adiantum capillus-veneris genome.</title>
        <authorList>
            <person name="Fang Y."/>
            <person name="Liao Q."/>
        </authorList>
    </citation>
    <scope>NUCLEOTIDE SEQUENCE</scope>
    <source>
        <strain evidence="1">H3</strain>
        <tissue evidence="1">Leaf</tissue>
    </source>
</reference>
<dbReference type="Proteomes" id="UP000886520">
    <property type="component" value="Chromosome 18"/>
</dbReference>
<proteinExistence type="predicted"/>
<organism evidence="1 2">
    <name type="scientific">Adiantum capillus-veneris</name>
    <name type="common">Maidenhair fern</name>
    <dbReference type="NCBI Taxonomy" id="13818"/>
    <lineage>
        <taxon>Eukaryota</taxon>
        <taxon>Viridiplantae</taxon>
        <taxon>Streptophyta</taxon>
        <taxon>Embryophyta</taxon>
        <taxon>Tracheophyta</taxon>
        <taxon>Polypodiopsida</taxon>
        <taxon>Polypodiidae</taxon>
        <taxon>Polypodiales</taxon>
        <taxon>Pteridineae</taxon>
        <taxon>Pteridaceae</taxon>
        <taxon>Vittarioideae</taxon>
        <taxon>Adiantum</taxon>
    </lineage>
</organism>
<sequence>MGIAAARWWDTGNYWELADIRNFVDFQTAEVHHRETLTRSLSPSRWAWSAPLDVDPISVTVIVPEGSSSVYRQAGVSYNPGSDSIPLKCFIIALHRIWPTSALVQAPGWFE</sequence>
<comment type="caution">
    <text evidence="1">The sequence shown here is derived from an EMBL/GenBank/DDBJ whole genome shotgun (WGS) entry which is preliminary data.</text>
</comment>
<dbReference type="EMBL" id="JABFUD020000018">
    <property type="protein sequence ID" value="KAI5066437.1"/>
    <property type="molecule type" value="Genomic_DNA"/>
</dbReference>
<accession>A0A9D4UEW0</accession>
<protein>
    <submittedName>
        <fullName evidence="1">Uncharacterized protein</fullName>
    </submittedName>
</protein>
<name>A0A9D4UEW0_ADICA</name>
<evidence type="ECO:0000313" key="1">
    <source>
        <dbReference type="EMBL" id="KAI5066437.1"/>
    </source>
</evidence>
<dbReference type="AlphaFoldDB" id="A0A9D4UEW0"/>
<evidence type="ECO:0000313" key="2">
    <source>
        <dbReference type="Proteomes" id="UP000886520"/>
    </source>
</evidence>
<keyword evidence="2" id="KW-1185">Reference proteome</keyword>
<gene>
    <name evidence="1" type="ORF">GOP47_0019061</name>
</gene>